<dbReference type="GO" id="GO:0034599">
    <property type="term" value="P:cellular response to oxidative stress"/>
    <property type="evidence" value="ECO:0007669"/>
    <property type="project" value="InterPro"/>
</dbReference>
<evidence type="ECO:0000259" key="7">
    <source>
        <dbReference type="Pfam" id="PF08534"/>
    </source>
</evidence>
<dbReference type="Pfam" id="PF08534">
    <property type="entry name" value="Redoxin"/>
    <property type="match status" value="1"/>
</dbReference>
<dbReference type="OrthoDB" id="1882547at2759"/>
<dbReference type="GO" id="GO:0045454">
    <property type="term" value="P:cell redox homeostasis"/>
    <property type="evidence" value="ECO:0007669"/>
    <property type="project" value="TreeGrafter"/>
</dbReference>
<keyword evidence="2" id="KW-0575">Peroxidase</keyword>
<dbReference type="GO" id="GO:0042744">
    <property type="term" value="P:hydrogen peroxide catabolic process"/>
    <property type="evidence" value="ECO:0007669"/>
    <property type="project" value="TreeGrafter"/>
</dbReference>
<dbReference type="GO" id="GO:0008379">
    <property type="term" value="F:thioredoxin peroxidase activity"/>
    <property type="evidence" value="ECO:0007669"/>
    <property type="project" value="InterPro"/>
</dbReference>
<evidence type="ECO:0000256" key="4">
    <source>
        <dbReference type="ARBA" id="ARBA00023002"/>
    </source>
</evidence>
<dbReference type="InterPro" id="IPR037944">
    <property type="entry name" value="PRX5-like"/>
</dbReference>
<accession>A0A2D3V7W3</accession>
<sequence>MLLGQECLPSLAACSSQVPGYVSHAEQFAAKGVQGIYIVAINDAFVTQAWKEKLGVSNPIVHFLADDTGDFTTAAGMAFDAAGLLGNTRSSRYAAIVENGVVKSIFVEDEAPSVTVALPRTSCRL</sequence>
<evidence type="ECO:0000256" key="6">
    <source>
        <dbReference type="PIRSR" id="PIRSR637944-1"/>
    </source>
</evidence>
<evidence type="ECO:0000256" key="2">
    <source>
        <dbReference type="ARBA" id="ARBA00022559"/>
    </source>
</evidence>
<dbReference type="RefSeq" id="XP_023626576.1">
    <property type="nucleotide sequence ID" value="XM_023770808.1"/>
</dbReference>
<dbReference type="Gene3D" id="3.40.30.10">
    <property type="entry name" value="Glutaredoxin"/>
    <property type="match status" value="1"/>
</dbReference>
<dbReference type="InterPro" id="IPR013740">
    <property type="entry name" value="Redoxin"/>
</dbReference>
<dbReference type="PANTHER" id="PTHR10430:SF39">
    <property type="entry name" value="PEROXISOMAL MEMBRANE ASSOCIATED PROTEIN 20"/>
    <property type="match status" value="1"/>
</dbReference>
<keyword evidence="4" id="KW-0560">Oxidoreductase</keyword>
<comment type="similarity">
    <text evidence="1">Belongs to the peroxiredoxin family. Prx5 subfamily.</text>
</comment>
<dbReference type="GeneID" id="35600695"/>
<keyword evidence="5" id="KW-0676">Redox-active center</keyword>
<dbReference type="AlphaFoldDB" id="A0A2D3V7W3"/>
<evidence type="ECO:0000256" key="1">
    <source>
        <dbReference type="ARBA" id="ARBA00010505"/>
    </source>
</evidence>
<dbReference type="InterPro" id="IPR036249">
    <property type="entry name" value="Thioredoxin-like_sf"/>
</dbReference>
<feature type="domain" description="Redoxin" evidence="7">
    <location>
        <begin position="13"/>
        <end position="112"/>
    </location>
</feature>
<keyword evidence="3" id="KW-0049">Antioxidant</keyword>
<feature type="active site" description="Cysteine sulfenic acid (-SOH) intermediate" evidence="6">
    <location>
        <position position="14"/>
    </location>
</feature>
<dbReference type="GO" id="GO:0005829">
    <property type="term" value="C:cytosol"/>
    <property type="evidence" value="ECO:0007669"/>
    <property type="project" value="TreeGrafter"/>
</dbReference>
<reference evidence="8 9" key="1">
    <citation type="submission" date="2016-03" db="EMBL/GenBank/DDBJ databases">
        <authorList>
            <person name="Ploux O."/>
        </authorList>
    </citation>
    <scope>NUCLEOTIDE SEQUENCE [LARGE SCALE GENOMIC DNA]</scope>
    <source>
        <strain evidence="8 9">URUG2</strain>
    </source>
</reference>
<evidence type="ECO:0000313" key="9">
    <source>
        <dbReference type="Proteomes" id="UP000225277"/>
    </source>
</evidence>
<dbReference type="STRING" id="112498.A0A2D3V7W3"/>
<keyword evidence="9" id="KW-1185">Reference proteome</keyword>
<evidence type="ECO:0000256" key="3">
    <source>
        <dbReference type="ARBA" id="ARBA00022862"/>
    </source>
</evidence>
<dbReference type="GO" id="GO:0005777">
    <property type="term" value="C:peroxisome"/>
    <property type="evidence" value="ECO:0007669"/>
    <property type="project" value="TreeGrafter"/>
</dbReference>
<name>A0A2D3V7W3_9PEZI</name>
<dbReference type="EMBL" id="FJUY01000008">
    <property type="protein sequence ID" value="CZT19686.1"/>
    <property type="molecule type" value="Genomic_DNA"/>
</dbReference>
<dbReference type="PANTHER" id="PTHR10430">
    <property type="entry name" value="PEROXIREDOXIN"/>
    <property type="match status" value="1"/>
</dbReference>
<evidence type="ECO:0000256" key="5">
    <source>
        <dbReference type="ARBA" id="ARBA00023284"/>
    </source>
</evidence>
<dbReference type="GO" id="GO:0005739">
    <property type="term" value="C:mitochondrion"/>
    <property type="evidence" value="ECO:0007669"/>
    <property type="project" value="TreeGrafter"/>
</dbReference>
<dbReference type="Proteomes" id="UP000225277">
    <property type="component" value="Unassembled WGS sequence"/>
</dbReference>
<proteinExistence type="inferred from homology"/>
<dbReference type="SUPFAM" id="SSF52833">
    <property type="entry name" value="Thioredoxin-like"/>
    <property type="match status" value="1"/>
</dbReference>
<organism evidence="8 9">
    <name type="scientific">Ramularia collo-cygni</name>
    <dbReference type="NCBI Taxonomy" id="112498"/>
    <lineage>
        <taxon>Eukaryota</taxon>
        <taxon>Fungi</taxon>
        <taxon>Dikarya</taxon>
        <taxon>Ascomycota</taxon>
        <taxon>Pezizomycotina</taxon>
        <taxon>Dothideomycetes</taxon>
        <taxon>Dothideomycetidae</taxon>
        <taxon>Mycosphaerellales</taxon>
        <taxon>Mycosphaerellaceae</taxon>
        <taxon>Ramularia</taxon>
    </lineage>
</organism>
<gene>
    <name evidence="8" type="ORF">RCC_05538</name>
</gene>
<evidence type="ECO:0000313" key="8">
    <source>
        <dbReference type="EMBL" id="CZT19686.1"/>
    </source>
</evidence>
<protein>
    <submittedName>
        <fullName evidence="8">Related to peroxisomal membrane protein 20</fullName>
    </submittedName>
</protein>